<evidence type="ECO:0000313" key="3">
    <source>
        <dbReference type="EMBL" id="NMM95207.1"/>
    </source>
</evidence>
<dbReference type="AlphaFoldDB" id="A0A7Y0HUI1"/>
<protein>
    <submittedName>
        <fullName evidence="3">ATPase, AAA superfamily</fullName>
    </submittedName>
</protein>
<dbReference type="EMBL" id="JAAIII010000011">
    <property type="protein sequence ID" value="NMM95207.1"/>
    <property type="molecule type" value="Genomic_DNA"/>
</dbReference>
<proteinExistence type="predicted"/>
<evidence type="ECO:0000256" key="1">
    <source>
        <dbReference type="SAM" id="MobiDB-lite"/>
    </source>
</evidence>
<dbReference type="Pfam" id="PF13676">
    <property type="entry name" value="TIR_2"/>
    <property type="match status" value="1"/>
</dbReference>
<dbReference type="InterPro" id="IPR035897">
    <property type="entry name" value="Toll_tir_struct_dom_sf"/>
</dbReference>
<dbReference type="Gene3D" id="3.40.50.10140">
    <property type="entry name" value="Toll/interleukin-1 receptor homology (TIR) domain"/>
    <property type="match status" value="1"/>
</dbReference>
<sequence length="390" mass="43576">MSVQSGLSDFRDRTQAEEATSSSAVPTDAHVFLSYSHDDDNHLNGGIIRFMKDVVEEYTFQVGNTLQLFIDKESINWGDNWRTVLERSVGAANIIIPAITPRYMRSRACRKELLDFEDAAQGDESKQILPLMIQNIDEMSGIDRQDPVWIIAHDKQWHSLDNLRMLSEKERQEQILEVVRRLRVIIKKINQTDGTDSNAASLVGADSTVADETDQPDVLASWGELEQIAPRMKKSADNFTKSVNTVAELMSSNPAPVNGTATQYAGWASGLASQAQPVLDSLNKSTEELTSQWKQAYDGMANYVNLVEMMPQGDSRNQMMDSMGTTFDSLGTSLALPNEVMQLIPLMRVIGSFAKPLRPLANSLEKSIGLIESMHNMVELLQKRLDRIPR</sequence>
<dbReference type="PROSITE" id="PS50104">
    <property type="entry name" value="TIR"/>
    <property type="match status" value="1"/>
</dbReference>
<feature type="region of interest" description="Disordered" evidence="1">
    <location>
        <begin position="1"/>
        <end position="23"/>
    </location>
</feature>
<dbReference type="RefSeq" id="WP_169173207.1">
    <property type="nucleotide sequence ID" value="NZ_JAAIII010000011.1"/>
</dbReference>
<dbReference type="SUPFAM" id="SSF52200">
    <property type="entry name" value="Toll/Interleukin receptor TIR domain"/>
    <property type="match status" value="1"/>
</dbReference>
<dbReference type="InterPro" id="IPR000157">
    <property type="entry name" value="TIR_dom"/>
</dbReference>
<organism evidence="3 4">
    <name type="scientific">Bifidobacterium oedipodis</name>
    <dbReference type="NCBI Taxonomy" id="2675322"/>
    <lineage>
        <taxon>Bacteria</taxon>
        <taxon>Bacillati</taxon>
        <taxon>Actinomycetota</taxon>
        <taxon>Actinomycetes</taxon>
        <taxon>Bifidobacteriales</taxon>
        <taxon>Bifidobacteriaceae</taxon>
        <taxon>Bifidobacterium</taxon>
    </lineage>
</organism>
<gene>
    <name evidence="3" type="ORF">G1C95_2395</name>
</gene>
<evidence type="ECO:0000259" key="2">
    <source>
        <dbReference type="PROSITE" id="PS50104"/>
    </source>
</evidence>
<accession>A0A7Y0HUI1</accession>
<dbReference type="Proteomes" id="UP000532194">
    <property type="component" value="Unassembled WGS sequence"/>
</dbReference>
<evidence type="ECO:0000313" key="4">
    <source>
        <dbReference type="Proteomes" id="UP000532194"/>
    </source>
</evidence>
<dbReference type="GO" id="GO:0007165">
    <property type="term" value="P:signal transduction"/>
    <property type="evidence" value="ECO:0007669"/>
    <property type="project" value="InterPro"/>
</dbReference>
<reference evidence="3 4" key="1">
    <citation type="submission" date="2020-02" db="EMBL/GenBank/DDBJ databases">
        <title>Characterization of phylogenetic diversity of novel bifidobacterial species isolated in Czech ZOOs.</title>
        <authorList>
            <person name="Lugli G.A."/>
            <person name="Vera N.B."/>
            <person name="Ventura M."/>
        </authorList>
    </citation>
    <scope>NUCLEOTIDE SEQUENCE [LARGE SCALE GENOMIC DNA]</scope>
    <source>
        <strain evidence="3 4">DSM 109957</strain>
    </source>
</reference>
<name>A0A7Y0HUI1_9BIFI</name>
<comment type="caution">
    <text evidence="3">The sequence shown here is derived from an EMBL/GenBank/DDBJ whole genome shotgun (WGS) entry which is preliminary data.</text>
</comment>
<keyword evidence="4" id="KW-1185">Reference proteome</keyword>
<feature type="domain" description="TIR" evidence="2">
    <location>
        <begin position="27"/>
        <end position="186"/>
    </location>
</feature>